<evidence type="ECO:0000313" key="5">
    <source>
        <dbReference type="Proteomes" id="UP000242519"/>
    </source>
</evidence>
<dbReference type="InterPro" id="IPR036514">
    <property type="entry name" value="SGNH_hydro_sf"/>
</dbReference>
<keyword evidence="5" id="KW-1185">Reference proteome</keyword>
<keyword evidence="2" id="KW-0732">Signal</keyword>
<dbReference type="PANTHER" id="PTHR30383">
    <property type="entry name" value="THIOESTERASE 1/PROTEASE 1/LYSOPHOSPHOLIPASE L1"/>
    <property type="match status" value="1"/>
</dbReference>
<dbReference type="GO" id="GO:0004622">
    <property type="term" value="F:phosphatidylcholine lysophospholipase activity"/>
    <property type="evidence" value="ECO:0007669"/>
    <property type="project" value="TreeGrafter"/>
</dbReference>
<comment type="caution">
    <text evidence="4">The sequence shown here is derived from an EMBL/GenBank/DDBJ whole genome shotgun (WGS) entry which is preliminary data.</text>
</comment>
<name>A0A218YVR5_9HELO</name>
<sequence>MRTTTSFARSQRGWSLIAALLLITSFCLLQTRREVWSSTGTWATWPSTSRSPSPTSPTTRGYLRPGLDAPLAGGIPLRIMGLGASTVFGAESFDQTGWRRTLRQRLVRAGNPVNMVGAARTGDMVDNDVEAYPGVRLDEIYGYAQGSVPTTKPNLVILYAGSNDNFQNASLPLLFKRYHALAQYVLRASPRATLVMSTLMPTTETEMWGGQDRVGVCNVQLRRVFRVLRREGRPVVLVEMDDPDGVQIENLAWDHMHPSAAGYEIMSRKFFEAILEADARGFLQAPEYVDRMVDDGDEGRLDWQAMKKLREEARQKQAQEAAEEAAVTMMIEELQASPWDGEPPFIPPKAPVPPPSPPWGEGDMGGV</sequence>
<dbReference type="AlphaFoldDB" id="A0A218YVR5"/>
<feature type="compositionally biased region" description="Pro residues" evidence="1">
    <location>
        <begin position="344"/>
        <end position="358"/>
    </location>
</feature>
<evidence type="ECO:0000256" key="1">
    <source>
        <dbReference type="SAM" id="MobiDB-lite"/>
    </source>
</evidence>
<protein>
    <submittedName>
        <fullName evidence="4">Carbohydrate esterase family 3 protein</fullName>
    </submittedName>
</protein>
<dbReference type="InParanoid" id="A0A218YVR5"/>
<dbReference type="Gene3D" id="3.40.50.1110">
    <property type="entry name" value="SGNH hydrolase"/>
    <property type="match status" value="1"/>
</dbReference>
<gene>
    <name evidence="4" type="ORF">B2J93_6368</name>
</gene>
<reference evidence="4 5" key="1">
    <citation type="submission" date="2017-04" db="EMBL/GenBank/DDBJ databases">
        <title>Draft genome sequence of Marssonina coronaria NL1: causal agent of apple blotch.</title>
        <authorList>
            <person name="Cheng Q."/>
        </authorList>
    </citation>
    <scope>NUCLEOTIDE SEQUENCE [LARGE SCALE GENOMIC DNA]</scope>
    <source>
        <strain evidence="4 5">NL1</strain>
    </source>
</reference>
<feature type="signal peptide" evidence="2">
    <location>
        <begin position="1"/>
        <end position="37"/>
    </location>
</feature>
<dbReference type="InterPro" id="IPR013830">
    <property type="entry name" value="SGNH_hydro"/>
</dbReference>
<dbReference type="Pfam" id="PF13472">
    <property type="entry name" value="Lipase_GDSL_2"/>
    <property type="match status" value="1"/>
</dbReference>
<organism evidence="4 5">
    <name type="scientific">Diplocarpon coronariae</name>
    <dbReference type="NCBI Taxonomy" id="2795749"/>
    <lineage>
        <taxon>Eukaryota</taxon>
        <taxon>Fungi</taxon>
        <taxon>Dikarya</taxon>
        <taxon>Ascomycota</taxon>
        <taxon>Pezizomycotina</taxon>
        <taxon>Leotiomycetes</taxon>
        <taxon>Helotiales</taxon>
        <taxon>Drepanopezizaceae</taxon>
        <taxon>Diplocarpon</taxon>
    </lineage>
</organism>
<feature type="region of interest" description="Disordered" evidence="1">
    <location>
        <begin position="333"/>
        <end position="367"/>
    </location>
</feature>
<dbReference type="SUPFAM" id="SSF52266">
    <property type="entry name" value="SGNH hydrolase"/>
    <property type="match status" value="1"/>
</dbReference>
<proteinExistence type="predicted"/>
<accession>A0A218YVR5</accession>
<evidence type="ECO:0000256" key="2">
    <source>
        <dbReference type="SAM" id="SignalP"/>
    </source>
</evidence>
<dbReference type="PANTHER" id="PTHR30383:SF31">
    <property type="entry name" value="SGNH HYDROLASE-TYPE ESTERASE DOMAIN-CONTAINING PROTEIN-RELATED"/>
    <property type="match status" value="1"/>
</dbReference>
<dbReference type="EMBL" id="MZNU01000390">
    <property type="protein sequence ID" value="OWO98542.1"/>
    <property type="molecule type" value="Genomic_DNA"/>
</dbReference>
<dbReference type="Proteomes" id="UP000242519">
    <property type="component" value="Unassembled WGS sequence"/>
</dbReference>
<evidence type="ECO:0000313" key="4">
    <source>
        <dbReference type="EMBL" id="OWO98542.1"/>
    </source>
</evidence>
<evidence type="ECO:0000259" key="3">
    <source>
        <dbReference type="Pfam" id="PF13472"/>
    </source>
</evidence>
<feature type="chain" id="PRO_5012035891" evidence="2">
    <location>
        <begin position="38"/>
        <end position="367"/>
    </location>
</feature>
<feature type="domain" description="SGNH hydrolase-type esterase" evidence="3">
    <location>
        <begin position="82"/>
        <end position="265"/>
    </location>
</feature>
<dbReference type="InterPro" id="IPR051532">
    <property type="entry name" value="Ester_Hydrolysis_Enzymes"/>
</dbReference>
<dbReference type="OrthoDB" id="3915838at2759"/>